<protein>
    <submittedName>
        <fullName evidence="1">Uncharacterized protein</fullName>
    </submittedName>
</protein>
<evidence type="ECO:0000313" key="2">
    <source>
        <dbReference type="Proteomes" id="UP001054252"/>
    </source>
</evidence>
<dbReference type="EMBL" id="BPVZ01000103">
    <property type="protein sequence ID" value="GKV34028.1"/>
    <property type="molecule type" value="Genomic_DNA"/>
</dbReference>
<keyword evidence="2" id="KW-1185">Reference proteome</keyword>
<reference evidence="1 2" key="1">
    <citation type="journal article" date="2021" name="Commun. Biol.">
        <title>The genome of Shorea leprosula (Dipterocarpaceae) highlights the ecological relevance of drought in aseasonal tropical rainforests.</title>
        <authorList>
            <person name="Ng K.K.S."/>
            <person name="Kobayashi M.J."/>
            <person name="Fawcett J.A."/>
            <person name="Hatakeyama M."/>
            <person name="Paape T."/>
            <person name="Ng C.H."/>
            <person name="Ang C.C."/>
            <person name="Tnah L.H."/>
            <person name="Lee C.T."/>
            <person name="Nishiyama T."/>
            <person name="Sese J."/>
            <person name="O'Brien M.J."/>
            <person name="Copetti D."/>
            <person name="Mohd Noor M.I."/>
            <person name="Ong R.C."/>
            <person name="Putra M."/>
            <person name="Sireger I.Z."/>
            <person name="Indrioko S."/>
            <person name="Kosugi Y."/>
            <person name="Izuno A."/>
            <person name="Isagi Y."/>
            <person name="Lee S.L."/>
            <person name="Shimizu K.K."/>
        </authorList>
    </citation>
    <scope>NUCLEOTIDE SEQUENCE [LARGE SCALE GENOMIC DNA]</scope>
    <source>
        <strain evidence="1">214</strain>
    </source>
</reference>
<name>A0AAV5L9U5_9ROSI</name>
<sequence>MSSSAAGKFWFPIVLSISTEIEFSNFMRFEWDYTLVNRVPVNGRFITLAVTYRGDVYFVPVLGRWANPLLCKRFKAILANVECFLDAF</sequence>
<comment type="caution">
    <text evidence="1">The sequence shown here is derived from an EMBL/GenBank/DDBJ whole genome shotgun (WGS) entry which is preliminary data.</text>
</comment>
<proteinExistence type="predicted"/>
<dbReference type="Proteomes" id="UP001054252">
    <property type="component" value="Unassembled WGS sequence"/>
</dbReference>
<organism evidence="1 2">
    <name type="scientific">Rubroshorea leprosula</name>
    <dbReference type="NCBI Taxonomy" id="152421"/>
    <lineage>
        <taxon>Eukaryota</taxon>
        <taxon>Viridiplantae</taxon>
        <taxon>Streptophyta</taxon>
        <taxon>Embryophyta</taxon>
        <taxon>Tracheophyta</taxon>
        <taxon>Spermatophyta</taxon>
        <taxon>Magnoliopsida</taxon>
        <taxon>eudicotyledons</taxon>
        <taxon>Gunneridae</taxon>
        <taxon>Pentapetalae</taxon>
        <taxon>rosids</taxon>
        <taxon>malvids</taxon>
        <taxon>Malvales</taxon>
        <taxon>Dipterocarpaceae</taxon>
        <taxon>Rubroshorea</taxon>
    </lineage>
</organism>
<dbReference type="AlphaFoldDB" id="A0AAV5L9U5"/>
<accession>A0AAV5L9U5</accession>
<evidence type="ECO:0000313" key="1">
    <source>
        <dbReference type="EMBL" id="GKV34028.1"/>
    </source>
</evidence>
<gene>
    <name evidence="1" type="ORF">SLEP1_g42453</name>
</gene>